<dbReference type="Proteomes" id="UP001155241">
    <property type="component" value="Unassembled WGS sequence"/>
</dbReference>
<name>A0A9X2FIF8_9BACT</name>
<dbReference type="InterPro" id="IPR015943">
    <property type="entry name" value="WD40/YVTN_repeat-like_dom_sf"/>
</dbReference>
<comment type="caution">
    <text evidence="1">The sequence shown here is derived from an EMBL/GenBank/DDBJ whole genome shotgun (WGS) entry which is preliminary data.</text>
</comment>
<keyword evidence="2" id="KW-1185">Reference proteome</keyword>
<organism evidence="1 2">
    <name type="scientific">Aeoliella straminimaris</name>
    <dbReference type="NCBI Taxonomy" id="2954799"/>
    <lineage>
        <taxon>Bacteria</taxon>
        <taxon>Pseudomonadati</taxon>
        <taxon>Planctomycetota</taxon>
        <taxon>Planctomycetia</taxon>
        <taxon>Pirellulales</taxon>
        <taxon>Lacipirellulaceae</taxon>
        <taxon>Aeoliella</taxon>
    </lineage>
</organism>
<dbReference type="InterPro" id="IPR013517">
    <property type="entry name" value="FG-GAP"/>
</dbReference>
<dbReference type="PANTHER" id="PTHR36220:SF1">
    <property type="entry name" value="GAMMA TUBULIN COMPLEX COMPONENT C-TERMINAL DOMAIN-CONTAINING PROTEIN"/>
    <property type="match status" value="1"/>
</dbReference>
<dbReference type="AlphaFoldDB" id="A0A9X2FIF8"/>
<dbReference type="PROSITE" id="PS51470">
    <property type="entry name" value="FG_GAP"/>
    <property type="match status" value="3"/>
</dbReference>
<evidence type="ECO:0000313" key="2">
    <source>
        <dbReference type="Proteomes" id="UP001155241"/>
    </source>
</evidence>
<dbReference type="SMART" id="SM00191">
    <property type="entry name" value="Int_alpha"/>
    <property type="match status" value="5"/>
</dbReference>
<dbReference type="InterPro" id="IPR011047">
    <property type="entry name" value="Quinoprotein_ADH-like_sf"/>
</dbReference>
<dbReference type="PANTHER" id="PTHR36220">
    <property type="entry name" value="UNNAMED PRODUCT"/>
    <property type="match status" value="1"/>
</dbReference>
<evidence type="ECO:0000313" key="1">
    <source>
        <dbReference type="EMBL" id="MCO6045931.1"/>
    </source>
</evidence>
<gene>
    <name evidence="1" type="ORF">NG895_18685</name>
</gene>
<dbReference type="Pfam" id="PF14312">
    <property type="entry name" value="FG-GAP_2"/>
    <property type="match status" value="5"/>
</dbReference>
<dbReference type="SUPFAM" id="SSF50998">
    <property type="entry name" value="Quinoprotein alcohol dehydrogenase-like"/>
    <property type="match status" value="1"/>
</dbReference>
<reference evidence="1" key="1">
    <citation type="submission" date="2022-06" db="EMBL/GenBank/DDBJ databases">
        <title>Aeoliella straminimaris, a novel planctomycete from sediments.</title>
        <authorList>
            <person name="Vitorino I.R."/>
            <person name="Lage O.M."/>
        </authorList>
    </citation>
    <scope>NUCLEOTIDE SEQUENCE</scope>
    <source>
        <strain evidence="1">ICT_H6.2</strain>
    </source>
</reference>
<dbReference type="Gene3D" id="2.130.10.10">
    <property type="entry name" value="YVTN repeat-like/Quinoprotein amine dehydrogenase"/>
    <property type="match status" value="1"/>
</dbReference>
<sequence>MLLISFCFIAVQHQEGLAGPFAYAATLNNPTPEVGDQFGVSVAADGDMILIGARDDDSAGTDVGQAYLFDGATGALLHTFDDPTPTVDDSFGYSVDLQSNYALIGAPSFGFPGNRYGDAYLFDVTTGKLLHSFADPSPLPADAPAPSDYFGHSVAIDANHILIGSPSDDTNGFHVGQVHLFDAVTGGLLRTFDDPTPTPWIGSTVGDRFGDSVDIDGDYVLVGASSDSSNGLGKGQAYLFDTNTGELLQTFNDPTESTRTTSSSCCFGYSVRVDSGRALIGDPADDSTGVEQGQAHLFDLGTRELLHTFDDPTPRFGFDRFGQSLDLLGDNVLIGAPGDYQADLPVGQVHLFDAQSGMLLQTLDDPTGDGRRFGSAVAIQQGTIVVGARSDATLGPNVGQAYVFRQVPEPSSIFVCLICVSGLVALRCKFDRGATHR</sequence>
<dbReference type="InterPro" id="IPR013519">
    <property type="entry name" value="Int_alpha_beta-p"/>
</dbReference>
<accession>A0A9X2FIF8</accession>
<proteinExistence type="predicted"/>
<protein>
    <submittedName>
        <fullName evidence="1">Uncharacterized protein</fullName>
    </submittedName>
</protein>
<dbReference type="RefSeq" id="WP_252854047.1">
    <property type="nucleotide sequence ID" value="NZ_JAMXLR010000062.1"/>
</dbReference>
<dbReference type="EMBL" id="JAMXLR010000062">
    <property type="protein sequence ID" value="MCO6045931.1"/>
    <property type="molecule type" value="Genomic_DNA"/>
</dbReference>